<dbReference type="EMBL" id="SDKK01000007">
    <property type="protein sequence ID" value="TYC59697.1"/>
    <property type="molecule type" value="Genomic_DNA"/>
</dbReference>
<comment type="caution">
    <text evidence="1">The sequence shown here is derived from an EMBL/GenBank/DDBJ whole genome shotgun (WGS) entry which is preliminary data.</text>
</comment>
<reference evidence="1 2" key="1">
    <citation type="submission" date="2019-01" db="EMBL/GenBank/DDBJ databases">
        <title>Zoogloea oleivorans genome sequencing and assembly.</title>
        <authorList>
            <person name="Tancsics A."/>
            <person name="Farkas M."/>
            <person name="Kriszt B."/>
            <person name="Maroti G."/>
            <person name="Horvath B."/>
        </authorList>
    </citation>
    <scope>NUCLEOTIDE SEQUENCE [LARGE SCALE GENOMIC DNA]</scope>
    <source>
        <strain evidence="1 2">Buc</strain>
    </source>
</reference>
<sequence length="75" mass="8260">MSKLFKVCLDIEGNDRGLAVTTVAASNSDEAIEKAKNHVGVTNQNVKPRTLIIKGVKEVGEKGCLTDQYIPREWM</sequence>
<name>A0A6C2D092_9RHOO</name>
<accession>A0A6C2D092</accession>
<evidence type="ECO:0000313" key="2">
    <source>
        <dbReference type="Proteomes" id="UP000389128"/>
    </source>
</evidence>
<gene>
    <name evidence="1" type="ORF">ETQ85_09040</name>
</gene>
<organism evidence="1 2">
    <name type="scientific">Zoogloea oleivorans</name>
    <dbReference type="NCBI Taxonomy" id="1552750"/>
    <lineage>
        <taxon>Bacteria</taxon>
        <taxon>Pseudomonadati</taxon>
        <taxon>Pseudomonadota</taxon>
        <taxon>Betaproteobacteria</taxon>
        <taxon>Rhodocyclales</taxon>
        <taxon>Zoogloeaceae</taxon>
        <taxon>Zoogloea</taxon>
    </lineage>
</organism>
<evidence type="ECO:0000313" key="1">
    <source>
        <dbReference type="EMBL" id="TYC59697.1"/>
    </source>
</evidence>
<dbReference type="RefSeq" id="WP_148578717.1">
    <property type="nucleotide sequence ID" value="NZ_SDKK01000007.1"/>
</dbReference>
<proteinExistence type="predicted"/>
<dbReference type="Proteomes" id="UP000389128">
    <property type="component" value="Unassembled WGS sequence"/>
</dbReference>
<dbReference type="AlphaFoldDB" id="A0A6C2D092"/>
<protein>
    <submittedName>
        <fullName evidence="1">Uncharacterized protein</fullName>
    </submittedName>
</protein>
<keyword evidence="2" id="KW-1185">Reference proteome</keyword>